<evidence type="ECO:0000259" key="5">
    <source>
        <dbReference type="SMART" id="SM00249"/>
    </source>
</evidence>
<evidence type="ECO:0000256" key="4">
    <source>
        <dbReference type="SAM" id="MobiDB-lite"/>
    </source>
</evidence>
<protein>
    <submittedName>
        <fullName evidence="6">Atherin</fullName>
    </submittedName>
</protein>
<feature type="compositionally biased region" description="Low complexity" evidence="4">
    <location>
        <begin position="282"/>
        <end position="300"/>
    </location>
</feature>
<feature type="compositionally biased region" description="Basic and acidic residues" evidence="4">
    <location>
        <begin position="1"/>
        <end position="18"/>
    </location>
</feature>
<dbReference type="InterPro" id="IPR013083">
    <property type="entry name" value="Znf_RING/FYVE/PHD"/>
</dbReference>
<dbReference type="SUPFAM" id="SSF47769">
    <property type="entry name" value="SAM/Pointed domain"/>
    <property type="match status" value="1"/>
</dbReference>
<dbReference type="InterPro" id="IPR013761">
    <property type="entry name" value="SAM/pointed_sf"/>
</dbReference>
<dbReference type="GO" id="GO:0008270">
    <property type="term" value="F:zinc ion binding"/>
    <property type="evidence" value="ECO:0007669"/>
    <property type="project" value="UniProtKB-KW"/>
</dbReference>
<feature type="region of interest" description="Disordered" evidence="4">
    <location>
        <begin position="1"/>
        <end position="103"/>
    </location>
</feature>
<dbReference type="EMBL" id="HBUF01047890">
    <property type="protein sequence ID" value="CAG6620491.1"/>
    <property type="molecule type" value="Transcribed_RNA"/>
</dbReference>
<sequence>MAGRESHNKGDLGAERKPATWKMKKRKCYADPKDEDFKPGSKDFKVDLSLERQSRKRKEKKIFDPSALDSKGSRKGRNGSLVKGSGTPGSGGEAAKISPGKKMPATSGLGCGKLGGPSSTMVPPGAAPIIPLVPSSVCYVCQTYGKRIKGVPEKLISCVKCTTSKAHISCLNDVRGSNEKLMTPSAVNNWTCKKCSQILSCVYCNQIKPGVVILECTGCKSGFHIPCHRSLIPALMNNVTLVPATFKCVRCVPPQQQQASNPTPGRGPQRPQPRLLDTAEVQQQKPKSTTPPDQQQSQQQVCPKVTVTQLKPKVNSIPTQVKTTNVPPKPDLVTTPPACTPPTPLSLAPSHKPPSVLPWSSSTLQQDPYANIPIDESVPDCTKWTAADVFEYLSAYLKPELCKPLLDGDVDGSALLLLKRSDCIRNLGLPLGFSLKLWTHVKRLQTRRSEIEIYWE</sequence>
<accession>A0A8D8M1X0</accession>
<evidence type="ECO:0000256" key="1">
    <source>
        <dbReference type="ARBA" id="ARBA00022723"/>
    </source>
</evidence>
<dbReference type="Gene3D" id="3.30.40.10">
    <property type="entry name" value="Zinc/RING finger domain, C3HC4 (zinc finger)"/>
    <property type="match status" value="2"/>
</dbReference>
<keyword evidence="1" id="KW-0479">Metal-binding</keyword>
<dbReference type="SMART" id="SM00249">
    <property type="entry name" value="PHD"/>
    <property type="match status" value="2"/>
</dbReference>
<feature type="domain" description="Zinc finger PHD-type" evidence="5">
    <location>
        <begin position="137"/>
        <end position="196"/>
    </location>
</feature>
<keyword evidence="2" id="KW-0863">Zinc-finger</keyword>
<dbReference type="Gene3D" id="1.10.150.50">
    <property type="entry name" value="Transcription Factor, Ets-1"/>
    <property type="match status" value="1"/>
</dbReference>
<dbReference type="EMBL" id="HBUF01047889">
    <property type="protein sequence ID" value="CAG6620490.1"/>
    <property type="molecule type" value="Transcribed_RNA"/>
</dbReference>
<dbReference type="SUPFAM" id="SSF57903">
    <property type="entry name" value="FYVE/PHD zinc finger"/>
    <property type="match status" value="1"/>
</dbReference>
<evidence type="ECO:0000313" key="6">
    <source>
        <dbReference type="EMBL" id="CAG6620490.1"/>
    </source>
</evidence>
<feature type="region of interest" description="Disordered" evidence="4">
    <location>
        <begin position="278"/>
        <end position="303"/>
    </location>
</feature>
<keyword evidence="3" id="KW-0862">Zinc</keyword>
<reference evidence="6" key="1">
    <citation type="submission" date="2021-05" db="EMBL/GenBank/DDBJ databases">
        <authorList>
            <person name="Alioto T."/>
            <person name="Alioto T."/>
            <person name="Gomez Garrido J."/>
        </authorList>
    </citation>
    <scope>NUCLEOTIDE SEQUENCE</scope>
</reference>
<feature type="compositionally biased region" description="Basic and acidic residues" evidence="4">
    <location>
        <begin position="28"/>
        <end position="53"/>
    </location>
</feature>
<dbReference type="InterPro" id="IPR001965">
    <property type="entry name" value="Znf_PHD"/>
</dbReference>
<dbReference type="InterPro" id="IPR011011">
    <property type="entry name" value="Znf_FYVE_PHD"/>
</dbReference>
<organism evidence="6">
    <name type="scientific">Cacopsylla melanoneura</name>
    <dbReference type="NCBI Taxonomy" id="428564"/>
    <lineage>
        <taxon>Eukaryota</taxon>
        <taxon>Metazoa</taxon>
        <taxon>Ecdysozoa</taxon>
        <taxon>Arthropoda</taxon>
        <taxon>Hexapoda</taxon>
        <taxon>Insecta</taxon>
        <taxon>Pterygota</taxon>
        <taxon>Neoptera</taxon>
        <taxon>Paraneoptera</taxon>
        <taxon>Hemiptera</taxon>
        <taxon>Sternorrhyncha</taxon>
        <taxon>Psylloidea</taxon>
        <taxon>Psyllidae</taxon>
        <taxon>Psyllinae</taxon>
        <taxon>Cacopsylla</taxon>
    </lineage>
</organism>
<proteinExistence type="predicted"/>
<name>A0A8D8M1X0_9HEMI</name>
<feature type="domain" description="Zinc finger PHD-type" evidence="5">
    <location>
        <begin position="200"/>
        <end position="252"/>
    </location>
</feature>
<evidence type="ECO:0000256" key="3">
    <source>
        <dbReference type="ARBA" id="ARBA00022833"/>
    </source>
</evidence>
<dbReference type="AlphaFoldDB" id="A0A8D8M1X0"/>
<evidence type="ECO:0000256" key="2">
    <source>
        <dbReference type="ARBA" id="ARBA00022771"/>
    </source>
</evidence>